<dbReference type="Proteomes" id="UP000218334">
    <property type="component" value="Unassembled WGS sequence"/>
</dbReference>
<evidence type="ECO:0000313" key="2">
    <source>
        <dbReference type="Proteomes" id="UP000218334"/>
    </source>
</evidence>
<gene>
    <name evidence="1" type="ORF">ARMSODRAFT_615070</name>
</gene>
<accession>A0A2H3B4X6</accession>
<dbReference type="AlphaFoldDB" id="A0A2H3B4X6"/>
<reference evidence="2" key="1">
    <citation type="journal article" date="2017" name="Nat. Ecol. Evol.">
        <title>Genome expansion and lineage-specific genetic innovations in the forest pathogenic fungi Armillaria.</title>
        <authorList>
            <person name="Sipos G."/>
            <person name="Prasanna A.N."/>
            <person name="Walter M.C."/>
            <person name="O'Connor E."/>
            <person name="Balint B."/>
            <person name="Krizsan K."/>
            <person name="Kiss B."/>
            <person name="Hess J."/>
            <person name="Varga T."/>
            <person name="Slot J."/>
            <person name="Riley R."/>
            <person name="Boka B."/>
            <person name="Rigling D."/>
            <person name="Barry K."/>
            <person name="Lee J."/>
            <person name="Mihaltcheva S."/>
            <person name="LaButti K."/>
            <person name="Lipzen A."/>
            <person name="Waldron R."/>
            <person name="Moloney N.M."/>
            <person name="Sperisen C."/>
            <person name="Kredics L."/>
            <person name="Vagvoelgyi C."/>
            <person name="Patrignani A."/>
            <person name="Fitzpatrick D."/>
            <person name="Nagy I."/>
            <person name="Doyle S."/>
            <person name="Anderson J.B."/>
            <person name="Grigoriev I.V."/>
            <person name="Gueldener U."/>
            <person name="Muensterkoetter M."/>
            <person name="Nagy L.G."/>
        </authorList>
    </citation>
    <scope>NUCLEOTIDE SEQUENCE [LARGE SCALE GENOMIC DNA]</scope>
    <source>
        <strain evidence="2">28-4</strain>
    </source>
</reference>
<protein>
    <submittedName>
        <fullName evidence="1">Uncharacterized protein</fullName>
    </submittedName>
</protein>
<evidence type="ECO:0000313" key="1">
    <source>
        <dbReference type="EMBL" id="PBK62082.1"/>
    </source>
</evidence>
<name>A0A2H3B4X6_9AGAR</name>
<keyword evidence="2" id="KW-1185">Reference proteome</keyword>
<sequence>MSCTNIQVHLNVRPLVQSFIVPYCPTSFIQYADHRGHSRNCICRNNSTCGHAPIDCRYSFYLGLQIFVMLRS</sequence>
<organism evidence="1 2">
    <name type="scientific">Armillaria solidipes</name>
    <dbReference type="NCBI Taxonomy" id="1076256"/>
    <lineage>
        <taxon>Eukaryota</taxon>
        <taxon>Fungi</taxon>
        <taxon>Dikarya</taxon>
        <taxon>Basidiomycota</taxon>
        <taxon>Agaricomycotina</taxon>
        <taxon>Agaricomycetes</taxon>
        <taxon>Agaricomycetidae</taxon>
        <taxon>Agaricales</taxon>
        <taxon>Marasmiineae</taxon>
        <taxon>Physalacriaceae</taxon>
        <taxon>Armillaria</taxon>
    </lineage>
</organism>
<dbReference type="EMBL" id="KZ293470">
    <property type="protein sequence ID" value="PBK62082.1"/>
    <property type="molecule type" value="Genomic_DNA"/>
</dbReference>
<proteinExistence type="predicted"/>